<reference evidence="1" key="1">
    <citation type="submission" date="2021-06" db="EMBL/GenBank/DDBJ databases">
        <authorList>
            <person name="Kallberg Y."/>
            <person name="Tangrot J."/>
            <person name="Rosling A."/>
        </authorList>
    </citation>
    <scope>NUCLEOTIDE SEQUENCE</scope>
    <source>
        <strain evidence="1">CL356</strain>
    </source>
</reference>
<organism evidence="1 2">
    <name type="scientific">Acaulospora colombiana</name>
    <dbReference type="NCBI Taxonomy" id="27376"/>
    <lineage>
        <taxon>Eukaryota</taxon>
        <taxon>Fungi</taxon>
        <taxon>Fungi incertae sedis</taxon>
        <taxon>Mucoromycota</taxon>
        <taxon>Glomeromycotina</taxon>
        <taxon>Glomeromycetes</taxon>
        <taxon>Diversisporales</taxon>
        <taxon>Acaulosporaceae</taxon>
        <taxon>Acaulospora</taxon>
    </lineage>
</organism>
<sequence length="241" mass="27011">MAKVKFIARTRPFLPGDQRDDVLQTEGSVISIRDPRNPGQRIQYNEFAACYGPASTNQGDSQNIFDIEVAPMLDDVYNGNRFFVTGLLVQESPLLCSGTVKSKYLLQHRERPSSDYRYKLQFLEVYCEDCYDLLAKKDRRKKKESLSRASAFMSSQPWKSLKHLQTPTAANERSSRSHAIFKLLIYDAGSSHLKGTIEFVDLAGSERPEHVPKSQKQESASINKSLSALSGVITGLNKGSV</sequence>
<protein>
    <submittedName>
        <fullName evidence="1">17019_t:CDS:1</fullName>
    </submittedName>
</protein>
<evidence type="ECO:0000313" key="1">
    <source>
        <dbReference type="EMBL" id="CAG8662346.1"/>
    </source>
</evidence>
<accession>A0ACA9NK25</accession>
<comment type="caution">
    <text evidence="1">The sequence shown here is derived from an EMBL/GenBank/DDBJ whole genome shotgun (WGS) entry which is preliminary data.</text>
</comment>
<feature type="non-terminal residue" evidence="1">
    <location>
        <position position="241"/>
    </location>
</feature>
<keyword evidence="2" id="KW-1185">Reference proteome</keyword>
<name>A0ACA9NK25_9GLOM</name>
<evidence type="ECO:0000313" key="2">
    <source>
        <dbReference type="Proteomes" id="UP000789525"/>
    </source>
</evidence>
<proteinExistence type="predicted"/>
<dbReference type="EMBL" id="CAJVPT010022872">
    <property type="protein sequence ID" value="CAG8662346.1"/>
    <property type="molecule type" value="Genomic_DNA"/>
</dbReference>
<gene>
    <name evidence="1" type="ORF">ACOLOM_LOCUS8638</name>
</gene>
<dbReference type="Proteomes" id="UP000789525">
    <property type="component" value="Unassembled WGS sequence"/>
</dbReference>